<comment type="caution">
    <text evidence="1">The sequence shown here is derived from an EMBL/GenBank/DDBJ whole genome shotgun (WGS) entry which is preliminary data.</text>
</comment>
<dbReference type="EMBL" id="QEKQ01000001">
    <property type="protein sequence ID" value="PVY78850.1"/>
    <property type="molecule type" value="Genomic_DNA"/>
</dbReference>
<gene>
    <name evidence="2" type="ORF">C8D92_10153</name>
    <name evidence="1" type="ORF">CF392_07870</name>
</gene>
<dbReference type="OrthoDB" id="6370030at2"/>
<evidence type="ECO:0000313" key="4">
    <source>
        <dbReference type="Proteomes" id="UP000245887"/>
    </source>
</evidence>
<evidence type="ECO:0000313" key="3">
    <source>
        <dbReference type="Proteomes" id="UP000218332"/>
    </source>
</evidence>
<evidence type="ECO:0000313" key="1">
    <source>
        <dbReference type="EMBL" id="PAV26017.1"/>
    </source>
</evidence>
<dbReference type="RefSeq" id="WP_095610909.1">
    <property type="nucleotide sequence ID" value="NZ_NMPM01000041.1"/>
</dbReference>
<proteinExistence type="predicted"/>
<sequence length="80" mass="8908">MKDEQHYEARLARGNVVPTLLCGHCESVIPKARIFSNEGDRYQDVDCDTVGLCFADDCGAVNCCDNAMKELDQRQQQAVV</sequence>
<keyword evidence="3" id="KW-1185">Reference proteome</keyword>
<accession>A0A2A2I313</accession>
<protein>
    <submittedName>
        <fullName evidence="1">Uncharacterized protein</fullName>
    </submittedName>
</protein>
<reference evidence="1 3" key="1">
    <citation type="submission" date="2017-07" db="EMBL/GenBank/DDBJ databases">
        <title>Tamlnaduibacter salinus (Mi-7) genome sequencing.</title>
        <authorList>
            <person name="Verma A."/>
            <person name="Krishnamurthi S."/>
        </authorList>
    </citation>
    <scope>NUCLEOTIDE SEQUENCE [LARGE SCALE GENOMIC DNA]</scope>
    <source>
        <strain evidence="1 3">Mi-7</strain>
    </source>
</reference>
<dbReference type="EMBL" id="NMPM01000041">
    <property type="protein sequence ID" value="PAV26017.1"/>
    <property type="molecule type" value="Genomic_DNA"/>
</dbReference>
<dbReference type="AlphaFoldDB" id="A0A2A2I313"/>
<name>A0A2A2I313_9GAMM</name>
<dbReference type="Proteomes" id="UP000245887">
    <property type="component" value="Unassembled WGS sequence"/>
</dbReference>
<dbReference type="Proteomes" id="UP000218332">
    <property type="component" value="Unassembled WGS sequence"/>
</dbReference>
<reference evidence="2 4" key="2">
    <citation type="submission" date="2018-04" db="EMBL/GenBank/DDBJ databases">
        <title>Genomic Encyclopedia of Type Strains, Phase IV (KMG-IV): sequencing the most valuable type-strain genomes for metagenomic binning, comparative biology and taxonomic classification.</title>
        <authorList>
            <person name="Goeker M."/>
        </authorList>
    </citation>
    <scope>NUCLEOTIDE SEQUENCE [LARGE SCALE GENOMIC DNA]</scope>
    <source>
        <strain evidence="2 4">DSM 28688</strain>
    </source>
</reference>
<evidence type="ECO:0000313" key="2">
    <source>
        <dbReference type="EMBL" id="PVY78850.1"/>
    </source>
</evidence>
<organism evidence="1 3">
    <name type="scientific">Tamilnaduibacter salinus</name>
    <dbReference type="NCBI Taxonomy" id="1484056"/>
    <lineage>
        <taxon>Bacteria</taxon>
        <taxon>Pseudomonadati</taxon>
        <taxon>Pseudomonadota</taxon>
        <taxon>Gammaproteobacteria</taxon>
        <taxon>Pseudomonadales</taxon>
        <taxon>Marinobacteraceae</taxon>
        <taxon>Tamilnaduibacter</taxon>
    </lineage>
</organism>